<organism evidence="1 2">
    <name type="scientific">Pseudoalteromonas piratica</name>
    <dbReference type="NCBI Taxonomy" id="1348114"/>
    <lineage>
        <taxon>Bacteria</taxon>
        <taxon>Pseudomonadati</taxon>
        <taxon>Pseudomonadota</taxon>
        <taxon>Gammaproteobacteria</taxon>
        <taxon>Alteromonadales</taxon>
        <taxon>Pseudoalteromonadaceae</taxon>
        <taxon>Pseudoalteromonas</taxon>
    </lineage>
</organism>
<reference evidence="1 2" key="1">
    <citation type="submission" date="2014-11" db="EMBL/GenBank/DDBJ databases">
        <title>Complete Genome Sequence of Pseudoalteromonas sp. Strain OCN003 Isolated from Kaneohe Bay, Oahu, Hawaii.</title>
        <authorList>
            <person name="Beurmann S."/>
            <person name="Videau P."/>
            <person name="Ushijima B."/>
            <person name="Smith A.M."/>
            <person name="Aeby G.S."/>
            <person name="Callahan S.M."/>
            <person name="Belcaid M."/>
        </authorList>
    </citation>
    <scope>NUCLEOTIDE SEQUENCE [LARGE SCALE GENOMIC DNA]</scope>
    <source>
        <strain evidence="1 2">OCN003</strain>
    </source>
</reference>
<keyword evidence="2" id="KW-1185">Reference proteome</keyword>
<gene>
    <name evidence="1" type="ORF">OM33_11325</name>
</gene>
<sequence length="139" mass="16307">MISENFSWTGSIHLKHDSTVYDLHNDYDFIKFSYDVEKSLIVLEWRKGKYDWVKSELPKTLLLSLFNLEHFGFQPRSSERSFNEDDCLSSFGYLSDDEWCEGQFWVDGDPDDSWHWSLEFESGAELIVSAESAFVKVEP</sequence>
<dbReference type="Proteomes" id="UP000030341">
    <property type="component" value="Chromosome 1"/>
</dbReference>
<evidence type="ECO:0000313" key="2">
    <source>
        <dbReference type="Proteomes" id="UP000030341"/>
    </source>
</evidence>
<accession>A0A0A7EGL7</accession>
<dbReference type="HOGENOM" id="CLU_1843449_0_0_6"/>
<proteinExistence type="predicted"/>
<dbReference type="OrthoDB" id="6400584at2"/>
<dbReference type="RefSeq" id="WP_038641782.1">
    <property type="nucleotide sequence ID" value="NZ_CP009888.1"/>
</dbReference>
<evidence type="ECO:0000313" key="1">
    <source>
        <dbReference type="EMBL" id="AIY65678.1"/>
    </source>
</evidence>
<protein>
    <submittedName>
        <fullName evidence="1">Uncharacterized protein</fullName>
    </submittedName>
</protein>
<dbReference type="KEGG" id="pseo:OM33_11325"/>
<dbReference type="AlphaFoldDB" id="A0A0A7EGL7"/>
<dbReference type="EMBL" id="CP009888">
    <property type="protein sequence ID" value="AIY65678.1"/>
    <property type="molecule type" value="Genomic_DNA"/>
</dbReference>
<name>A0A0A7EGL7_9GAMM</name>